<evidence type="ECO:0000313" key="1">
    <source>
        <dbReference type="EMBL" id="MYM73986.1"/>
    </source>
</evidence>
<proteinExistence type="predicted"/>
<dbReference type="Proteomes" id="UP000469734">
    <property type="component" value="Unassembled WGS sequence"/>
</dbReference>
<comment type="caution">
    <text evidence="1">The sequence shown here is derived from an EMBL/GenBank/DDBJ whole genome shotgun (WGS) entry which is preliminary data.</text>
</comment>
<evidence type="ECO:0000313" key="2">
    <source>
        <dbReference type="Proteomes" id="UP000469734"/>
    </source>
</evidence>
<name>A0A7X4KGY5_9BURK</name>
<dbReference type="EMBL" id="WWCR01000019">
    <property type="protein sequence ID" value="MYM73986.1"/>
    <property type="molecule type" value="Genomic_DNA"/>
</dbReference>
<accession>A0A7X4KGY5</accession>
<dbReference type="AlphaFoldDB" id="A0A7X4KGY5"/>
<dbReference type="RefSeq" id="WP_161051046.1">
    <property type="nucleotide sequence ID" value="NZ_WWCR01000019.1"/>
</dbReference>
<gene>
    <name evidence="1" type="ORF">GTP56_17520</name>
</gene>
<organism evidence="1 2">
    <name type="scientific">Duganella margarita</name>
    <dbReference type="NCBI Taxonomy" id="2692170"/>
    <lineage>
        <taxon>Bacteria</taxon>
        <taxon>Pseudomonadati</taxon>
        <taxon>Pseudomonadota</taxon>
        <taxon>Betaproteobacteria</taxon>
        <taxon>Burkholderiales</taxon>
        <taxon>Oxalobacteraceae</taxon>
        <taxon>Telluria group</taxon>
        <taxon>Duganella</taxon>
    </lineage>
</organism>
<sequence>MPNSKTHEYRGHHVTVGVDQKFPSDKFSGNYLVMSLGGSVVCRGKTAIVDSENVVAHLAFSLALEAIDIELRKPDY</sequence>
<protein>
    <submittedName>
        <fullName evidence="1">Uncharacterized protein</fullName>
    </submittedName>
</protein>
<reference evidence="1 2" key="1">
    <citation type="submission" date="2019-12" db="EMBL/GenBank/DDBJ databases">
        <title>Novel species isolated from a subtropical stream in China.</title>
        <authorList>
            <person name="Lu H."/>
        </authorList>
    </citation>
    <scope>NUCLEOTIDE SEQUENCE [LARGE SCALE GENOMIC DNA]</scope>
    <source>
        <strain evidence="1 2">FT134W</strain>
    </source>
</reference>